<dbReference type="STRING" id="194963.SAMCFNEI73_Ch1526"/>
<dbReference type="InterPro" id="IPR057008">
    <property type="entry name" value="SpoVR-like_C"/>
</dbReference>
<dbReference type="InterPro" id="IPR007390">
    <property type="entry name" value="Spore_V_R"/>
</dbReference>
<dbReference type="PANTHER" id="PTHR30029">
    <property type="entry name" value="STAGE V SPORULATION PROTEIN R"/>
    <property type="match status" value="1"/>
</dbReference>
<keyword evidence="4" id="KW-1185">Reference proteome</keyword>
<gene>
    <name evidence="3" type="ORF">SAMCFNEI73_Ch1526</name>
</gene>
<dbReference type="Proteomes" id="UP000182306">
    <property type="component" value="Chromosome"/>
</dbReference>
<dbReference type="InterPro" id="IPR056174">
    <property type="entry name" value="SpoVR_N"/>
</dbReference>
<evidence type="ECO:0000313" key="4">
    <source>
        <dbReference type="Proteomes" id="UP000182306"/>
    </source>
</evidence>
<evidence type="ECO:0000259" key="2">
    <source>
        <dbReference type="Pfam" id="PF24755"/>
    </source>
</evidence>
<dbReference type="PANTHER" id="PTHR30029:SF2">
    <property type="entry name" value="STAGE V SPORULATION PROTEIN R"/>
    <property type="match status" value="1"/>
</dbReference>
<protein>
    <submittedName>
        <fullName evidence="3">SpoVR family protein</fullName>
    </submittedName>
</protein>
<reference evidence="3 4" key="1">
    <citation type="submission" date="2015-10" db="EMBL/GenBank/DDBJ databases">
        <title>Genomic differences between typical nodule nitrogen-fixing rhizobial strains and those coming from bean seeds.</title>
        <authorList>
            <person name="Peralta H."/>
            <person name="Aguilar-Vera A."/>
            <person name="Diaz R."/>
            <person name="Mora Y."/>
            <person name="Martinez-Batallar G."/>
            <person name="Salazar E."/>
            <person name="Vargas-Lagunas C."/>
            <person name="Encarnacion S."/>
            <person name="Girard L."/>
            <person name="Mora J."/>
        </authorList>
    </citation>
    <scope>NUCLEOTIDE SEQUENCE [LARGE SCALE GENOMIC DNA]</scope>
    <source>
        <strain evidence="3 4">CFNEI 73</strain>
    </source>
</reference>
<dbReference type="AlphaFoldDB" id="A0A1L3LL70"/>
<evidence type="ECO:0000259" key="1">
    <source>
        <dbReference type="Pfam" id="PF04293"/>
    </source>
</evidence>
<dbReference type="EMBL" id="CP013107">
    <property type="protein sequence ID" value="APG90827.1"/>
    <property type="molecule type" value="Genomic_DNA"/>
</dbReference>
<feature type="domain" description="SpoVR-like C-terminal" evidence="2">
    <location>
        <begin position="446"/>
        <end position="499"/>
    </location>
</feature>
<dbReference type="RefSeq" id="WP_064252714.1">
    <property type="nucleotide sequence ID" value="NZ_CP013107.1"/>
</dbReference>
<proteinExistence type="predicted"/>
<name>A0A1L3LL70_9HYPH</name>
<feature type="domain" description="SpoVR protein-like N-terminal" evidence="1">
    <location>
        <begin position="16"/>
        <end position="442"/>
    </location>
</feature>
<sequence>MPKKGAASNLLFQGSDWNFETLSRTYDAIETVALDDLGLDVYPNQLEIISSEQMLDAYSSVGMPLMYQHWSFGKRFVFEDHLYRRGRRGLAYELVINSNPCITYLMEENTMAMQALVTAHAAFGHNHFFKNNYLFRQWTDASAILSYMEFAKKYITKCEERYGTTAVEAILDSAHALMDQGVFRYRRPPRLSSEKERERMRERLEYEEQTYSDLWRTLPTTGESSDPDAVERDVSERKKALNLPDENLLYFLEKTSLILEPWQREILRIVRVIAQYFYPQRQTKVMNEGCATFVHYTIMNTLFDQGRITEGAMLEILQSHTNVVFQPSFDDPRFPGINPYALGFAMMQDIERICVDPTSEDRDWFPDVAGSGNWRETLLDAWANHRDESFILQYLSPALIRKFRLFLLSDEADEKYCEVASIHNERGYEAIRAALARSYDIGANQPDIQVMDVDLLGDRHLRLQHNVKNGVLLEESSRDATLRHVRHLWGYEVSLAGVEAETGETLYECSTADIEED</sequence>
<accession>A0A1L3LL70</accession>
<dbReference type="Pfam" id="PF04293">
    <property type="entry name" value="SpoVR"/>
    <property type="match status" value="1"/>
</dbReference>
<dbReference type="OrthoDB" id="9784270at2"/>
<organism evidence="3 4">
    <name type="scientific">Sinorhizobium americanum</name>
    <dbReference type="NCBI Taxonomy" id="194963"/>
    <lineage>
        <taxon>Bacteria</taxon>
        <taxon>Pseudomonadati</taxon>
        <taxon>Pseudomonadota</taxon>
        <taxon>Alphaproteobacteria</taxon>
        <taxon>Hyphomicrobiales</taxon>
        <taxon>Rhizobiaceae</taxon>
        <taxon>Sinorhizobium/Ensifer group</taxon>
        <taxon>Sinorhizobium</taxon>
    </lineage>
</organism>
<dbReference type="InterPro" id="IPR057270">
    <property type="entry name" value="Ycgb-like"/>
</dbReference>
<evidence type="ECO:0000313" key="3">
    <source>
        <dbReference type="EMBL" id="APG90827.1"/>
    </source>
</evidence>
<dbReference type="KEGG" id="same:SAMCFNEI73_Ch1526"/>
<dbReference type="Pfam" id="PF24755">
    <property type="entry name" value="SpoVR_C"/>
    <property type="match status" value="1"/>
</dbReference>
<dbReference type="NCBIfam" id="NF008737">
    <property type="entry name" value="PRK11767.1"/>
    <property type="match status" value="1"/>
</dbReference>